<evidence type="ECO:0000256" key="3">
    <source>
        <dbReference type="ARBA" id="ARBA00022692"/>
    </source>
</evidence>
<dbReference type="PANTHER" id="PTHR32196">
    <property type="entry name" value="ABC TRANSPORTER PERMEASE PROTEIN YPHD-RELATED-RELATED"/>
    <property type="match status" value="1"/>
</dbReference>
<comment type="subcellular location">
    <subcellularLocation>
        <location evidence="1">Cell membrane</location>
        <topology evidence="1">Multi-pass membrane protein</topology>
    </subcellularLocation>
</comment>
<dbReference type="RefSeq" id="WP_073337405.1">
    <property type="nucleotide sequence ID" value="NZ_FQXM01000005.1"/>
</dbReference>
<evidence type="ECO:0000256" key="5">
    <source>
        <dbReference type="ARBA" id="ARBA00023136"/>
    </source>
</evidence>
<feature type="transmembrane region" description="Helical" evidence="6">
    <location>
        <begin position="88"/>
        <end position="111"/>
    </location>
</feature>
<sequence>MKEIYRKRKFVIFSIIIFISFIISVKSPVFLTPENLLSLITNNIVLAIMSIGMTLIIIASGIDISVGSQLAVSAIIVGKFISTSYANYFTVFFVALSCGLILGFINGFIIAKAKISSIIITLGTMSMYRGLVMNVTKGKWITGLPDWFLQISRSKLLLVPIPIYILIIVIAITCFILKYTELGRNIYAVGSNPISATRAGVNISFVYMFVFCYMGLLTGLASILYSSELGSIQPNAGVNFELTVIASVVIGGANILGGSGTILGTLLGVILMGIVQNGLIIARIPTYFQSIVVGFIIVVTVSLDVIQRKRNDENLFVFEHKVEDDN</sequence>
<dbReference type="CDD" id="cd06579">
    <property type="entry name" value="TM_PBP1_transp_AraH_like"/>
    <property type="match status" value="1"/>
</dbReference>
<feature type="transmembrane region" description="Helical" evidence="6">
    <location>
        <begin position="12"/>
        <end position="30"/>
    </location>
</feature>
<dbReference type="InterPro" id="IPR001851">
    <property type="entry name" value="ABC_transp_permease"/>
</dbReference>
<feature type="transmembrane region" description="Helical" evidence="6">
    <location>
        <begin position="36"/>
        <end position="57"/>
    </location>
</feature>
<feature type="transmembrane region" description="Helical" evidence="6">
    <location>
        <begin position="237"/>
        <end position="256"/>
    </location>
</feature>
<dbReference type="GO" id="GO:0022857">
    <property type="term" value="F:transmembrane transporter activity"/>
    <property type="evidence" value="ECO:0007669"/>
    <property type="project" value="InterPro"/>
</dbReference>
<evidence type="ECO:0000313" key="7">
    <source>
        <dbReference type="EMBL" id="SHH42718.1"/>
    </source>
</evidence>
<evidence type="ECO:0000313" key="8">
    <source>
        <dbReference type="Proteomes" id="UP000184447"/>
    </source>
</evidence>
<dbReference type="AlphaFoldDB" id="A0A1M5SWW8"/>
<evidence type="ECO:0000256" key="6">
    <source>
        <dbReference type="SAM" id="Phobius"/>
    </source>
</evidence>
<gene>
    <name evidence="7" type="ORF">SAMN02745207_01070</name>
</gene>
<keyword evidence="4 6" id="KW-1133">Transmembrane helix</keyword>
<dbReference type="STRING" id="1121316.SAMN02745207_01070"/>
<keyword evidence="8" id="KW-1185">Reference proteome</keyword>
<keyword evidence="5 6" id="KW-0472">Membrane</keyword>
<dbReference type="EMBL" id="FQXM01000005">
    <property type="protein sequence ID" value="SHH42718.1"/>
    <property type="molecule type" value="Genomic_DNA"/>
</dbReference>
<feature type="transmembrane region" description="Helical" evidence="6">
    <location>
        <begin position="287"/>
        <end position="306"/>
    </location>
</feature>
<accession>A0A1M5SWW8</accession>
<feature type="transmembrane region" description="Helical" evidence="6">
    <location>
        <begin position="205"/>
        <end position="225"/>
    </location>
</feature>
<evidence type="ECO:0000256" key="1">
    <source>
        <dbReference type="ARBA" id="ARBA00004651"/>
    </source>
</evidence>
<evidence type="ECO:0000256" key="2">
    <source>
        <dbReference type="ARBA" id="ARBA00022475"/>
    </source>
</evidence>
<feature type="transmembrane region" description="Helical" evidence="6">
    <location>
        <begin position="156"/>
        <end position="177"/>
    </location>
</feature>
<protein>
    <submittedName>
        <fullName evidence="7">Ribose transport system permease protein</fullName>
    </submittedName>
</protein>
<proteinExistence type="predicted"/>
<keyword evidence="2" id="KW-1003">Cell membrane</keyword>
<dbReference type="Pfam" id="PF02653">
    <property type="entry name" value="BPD_transp_2"/>
    <property type="match status" value="1"/>
</dbReference>
<reference evidence="7 8" key="1">
    <citation type="submission" date="2016-11" db="EMBL/GenBank/DDBJ databases">
        <authorList>
            <person name="Jaros S."/>
            <person name="Januszkiewicz K."/>
            <person name="Wedrychowicz H."/>
        </authorList>
    </citation>
    <scope>NUCLEOTIDE SEQUENCE [LARGE SCALE GENOMIC DNA]</scope>
    <source>
        <strain evidence="7 8">DSM 8605</strain>
    </source>
</reference>
<organism evidence="7 8">
    <name type="scientific">Clostridium grantii DSM 8605</name>
    <dbReference type="NCBI Taxonomy" id="1121316"/>
    <lineage>
        <taxon>Bacteria</taxon>
        <taxon>Bacillati</taxon>
        <taxon>Bacillota</taxon>
        <taxon>Clostridia</taxon>
        <taxon>Eubacteriales</taxon>
        <taxon>Clostridiaceae</taxon>
        <taxon>Clostridium</taxon>
    </lineage>
</organism>
<keyword evidence="3 6" id="KW-0812">Transmembrane</keyword>
<dbReference type="OrthoDB" id="9813906at2"/>
<dbReference type="PANTHER" id="PTHR32196:SF72">
    <property type="entry name" value="RIBOSE IMPORT PERMEASE PROTEIN RBSC"/>
    <property type="match status" value="1"/>
</dbReference>
<feature type="transmembrane region" description="Helical" evidence="6">
    <location>
        <begin position="118"/>
        <end position="136"/>
    </location>
</feature>
<name>A0A1M5SWW8_9CLOT</name>
<evidence type="ECO:0000256" key="4">
    <source>
        <dbReference type="ARBA" id="ARBA00022989"/>
    </source>
</evidence>
<dbReference type="GO" id="GO:0005886">
    <property type="term" value="C:plasma membrane"/>
    <property type="evidence" value="ECO:0007669"/>
    <property type="project" value="UniProtKB-SubCell"/>
</dbReference>
<dbReference type="Proteomes" id="UP000184447">
    <property type="component" value="Unassembled WGS sequence"/>
</dbReference>